<feature type="transmembrane region" description="Helical" evidence="7">
    <location>
        <begin position="236"/>
        <end position="260"/>
    </location>
</feature>
<keyword evidence="2" id="KW-0813">Transport</keyword>
<evidence type="ECO:0000313" key="8">
    <source>
        <dbReference type="EMBL" id="MFC3701655.1"/>
    </source>
</evidence>
<comment type="subcellular location">
    <subcellularLocation>
        <location evidence="1">Cell inner membrane</location>
        <topology evidence="1">Multi-pass membrane protein</topology>
    </subcellularLocation>
</comment>
<keyword evidence="3" id="KW-1003">Cell membrane</keyword>
<dbReference type="Pfam" id="PF01554">
    <property type="entry name" value="MatE"/>
    <property type="match status" value="2"/>
</dbReference>
<comment type="caution">
    <text evidence="8">The sequence shown here is derived from an EMBL/GenBank/DDBJ whole genome shotgun (WGS) entry which is preliminary data.</text>
</comment>
<feature type="transmembrane region" description="Helical" evidence="7">
    <location>
        <begin position="21"/>
        <end position="45"/>
    </location>
</feature>
<feature type="transmembrane region" description="Helical" evidence="7">
    <location>
        <begin position="280"/>
        <end position="297"/>
    </location>
</feature>
<evidence type="ECO:0000256" key="2">
    <source>
        <dbReference type="ARBA" id="ARBA00022448"/>
    </source>
</evidence>
<feature type="transmembrane region" description="Helical" evidence="7">
    <location>
        <begin position="355"/>
        <end position="378"/>
    </location>
</feature>
<dbReference type="InterPro" id="IPR047135">
    <property type="entry name" value="YsiQ"/>
</dbReference>
<proteinExistence type="predicted"/>
<feature type="transmembrane region" description="Helical" evidence="7">
    <location>
        <begin position="157"/>
        <end position="183"/>
    </location>
</feature>
<evidence type="ECO:0000256" key="5">
    <source>
        <dbReference type="ARBA" id="ARBA00022989"/>
    </source>
</evidence>
<reference evidence="9" key="1">
    <citation type="journal article" date="2019" name="Int. J. Syst. Evol. Microbiol.">
        <title>The Global Catalogue of Microorganisms (GCM) 10K type strain sequencing project: providing services to taxonomists for standard genome sequencing and annotation.</title>
        <authorList>
            <consortium name="The Broad Institute Genomics Platform"/>
            <consortium name="The Broad Institute Genome Sequencing Center for Infectious Disease"/>
            <person name="Wu L."/>
            <person name="Ma J."/>
        </authorList>
    </citation>
    <scope>NUCLEOTIDE SEQUENCE [LARGE SCALE GENOMIC DNA]</scope>
    <source>
        <strain evidence="9">CECT 8288</strain>
    </source>
</reference>
<feature type="transmembrane region" description="Helical" evidence="7">
    <location>
        <begin position="390"/>
        <end position="409"/>
    </location>
</feature>
<evidence type="ECO:0000256" key="6">
    <source>
        <dbReference type="ARBA" id="ARBA00023136"/>
    </source>
</evidence>
<feature type="transmembrane region" description="Helical" evidence="7">
    <location>
        <begin position="51"/>
        <end position="74"/>
    </location>
</feature>
<sequence>MALSLRRQILKLALPVAMQSVLISLLGMSDVFMVANLGSASVAAIGIGAKIHFVLVMVMASLGSAISVLVAQYFGRGKTDSARSILLLGMVSGLFLMLPVGLLFLTASESVLSLMSHDASMISKGASYLRITVPLLFFTHIIIAYESALRAQGETLLPLILAAVAIVINIILNYVLIHGVWLFPSLGSDGVAIASDIARGLQVLLFFGFLAVRNHSLSLTSLISARKEVHQYSKKFFMTAWPLTLNFTVWGFGSFIYHAIAATQGTDALASLSLVSPIEGLYHSLFFGFVTACAVLIGQNLGQDKFEMAKHLAKQFVIWTPIGSLFVGVAILLSSPFFLPLLIDPNESLYQLAVQLLWVMCLTFWLKVLNMTIIIGVLRAGGDSKYMVGVDMVAMYMLGIPAALLAAYYLELSYVWVYAMVLVEELAKAVLVSKRAFKGIWIKNLSD</sequence>
<accession>A0ABV7WQQ4</accession>
<dbReference type="Proteomes" id="UP001595710">
    <property type="component" value="Unassembled WGS sequence"/>
</dbReference>
<feature type="transmembrane region" description="Helical" evidence="7">
    <location>
        <begin position="318"/>
        <end position="343"/>
    </location>
</feature>
<name>A0ABV7WQQ4_9GAMM</name>
<dbReference type="InterPro" id="IPR048279">
    <property type="entry name" value="MdtK-like"/>
</dbReference>
<dbReference type="PANTHER" id="PTHR42925">
    <property type="entry name" value="MULTIDRUG AND TOXIN EFFLUX PROTEIN MATE FAMILY"/>
    <property type="match status" value="1"/>
</dbReference>
<feature type="transmembrane region" description="Helical" evidence="7">
    <location>
        <begin position="86"/>
        <end position="107"/>
    </location>
</feature>
<dbReference type="EMBL" id="JBHRYN010000010">
    <property type="protein sequence ID" value="MFC3701655.1"/>
    <property type="molecule type" value="Genomic_DNA"/>
</dbReference>
<dbReference type="PANTHER" id="PTHR42925:SF2">
    <property type="entry name" value="NA+ DRIVEN MULTIDRUG EFFLUX PUMP"/>
    <property type="match status" value="1"/>
</dbReference>
<feature type="transmembrane region" description="Helical" evidence="7">
    <location>
        <begin position="127"/>
        <end position="145"/>
    </location>
</feature>
<evidence type="ECO:0000256" key="1">
    <source>
        <dbReference type="ARBA" id="ARBA00004429"/>
    </source>
</evidence>
<keyword evidence="4 7" id="KW-0812">Transmembrane</keyword>
<evidence type="ECO:0000313" key="9">
    <source>
        <dbReference type="Proteomes" id="UP001595710"/>
    </source>
</evidence>
<dbReference type="PIRSF" id="PIRSF006603">
    <property type="entry name" value="DinF"/>
    <property type="match status" value="1"/>
</dbReference>
<evidence type="ECO:0000256" key="3">
    <source>
        <dbReference type="ARBA" id="ARBA00022475"/>
    </source>
</evidence>
<keyword evidence="5 7" id="KW-1133">Transmembrane helix</keyword>
<dbReference type="NCBIfam" id="TIGR00797">
    <property type="entry name" value="matE"/>
    <property type="match status" value="1"/>
</dbReference>
<gene>
    <name evidence="8" type="ORF">ACFOND_08405</name>
</gene>
<keyword evidence="6 7" id="KW-0472">Membrane</keyword>
<dbReference type="RefSeq" id="WP_290280651.1">
    <property type="nucleotide sequence ID" value="NZ_JAUFQI010000001.1"/>
</dbReference>
<feature type="transmembrane region" description="Helical" evidence="7">
    <location>
        <begin position="203"/>
        <end position="224"/>
    </location>
</feature>
<evidence type="ECO:0000256" key="4">
    <source>
        <dbReference type="ARBA" id="ARBA00022692"/>
    </source>
</evidence>
<evidence type="ECO:0000256" key="7">
    <source>
        <dbReference type="SAM" id="Phobius"/>
    </source>
</evidence>
<organism evidence="8 9">
    <name type="scientific">Reinekea marina</name>
    <dbReference type="NCBI Taxonomy" id="1310421"/>
    <lineage>
        <taxon>Bacteria</taxon>
        <taxon>Pseudomonadati</taxon>
        <taxon>Pseudomonadota</taxon>
        <taxon>Gammaproteobacteria</taxon>
        <taxon>Oceanospirillales</taxon>
        <taxon>Saccharospirillaceae</taxon>
        <taxon>Reinekea</taxon>
    </lineage>
</organism>
<dbReference type="InterPro" id="IPR002528">
    <property type="entry name" value="MATE_fam"/>
</dbReference>
<keyword evidence="9" id="KW-1185">Reference proteome</keyword>
<protein>
    <submittedName>
        <fullName evidence="8">MATE family efflux transporter</fullName>
    </submittedName>
</protein>